<dbReference type="Proteomes" id="UP000077623">
    <property type="component" value="Unassembled WGS sequence"/>
</dbReference>
<accession>A0A1A9QF68</accession>
<keyword evidence="2" id="KW-1185">Reference proteome</keyword>
<dbReference type="AlphaFoldDB" id="A0A1A9QF68"/>
<evidence type="ECO:0000313" key="2">
    <source>
        <dbReference type="Proteomes" id="UP000077623"/>
    </source>
</evidence>
<proteinExistence type="predicted"/>
<comment type="caution">
    <text evidence="1">The sequence shown here is derived from an EMBL/GenBank/DDBJ whole genome shotgun (WGS) entry which is preliminary data.</text>
</comment>
<organism evidence="1 2">
    <name type="scientific">Candidatus Mycoplasma haematobovis</name>
    <dbReference type="NCBI Taxonomy" id="432608"/>
    <lineage>
        <taxon>Bacteria</taxon>
        <taxon>Bacillati</taxon>
        <taxon>Mycoplasmatota</taxon>
        <taxon>Mollicutes</taxon>
        <taxon>Mycoplasmataceae</taxon>
        <taxon>Mycoplasma</taxon>
    </lineage>
</organism>
<reference evidence="2" key="1">
    <citation type="submission" date="2016-04" db="EMBL/GenBank/DDBJ databases">
        <authorList>
            <person name="Quiroz-Castaneda R.E."/>
            <person name="Martinez-Ocampo F."/>
        </authorList>
    </citation>
    <scope>NUCLEOTIDE SEQUENCE [LARGE SCALE GENOMIC DNA]</scope>
    <source>
        <strain evidence="2">INIFAP01</strain>
    </source>
</reference>
<dbReference type="RefSeq" id="WP_187149659.1">
    <property type="nucleotide sequence ID" value="NZ_LWUJ01000008.1"/>
</dbReference>
<sequence>MSFIKVFGLISASALGTAGTIYGGHSVVDYVKERNKLKDKLNFVEYNLSNIEAKHRQAINTLVTERDALKTALDKTRWALERGKDFIMNDIKKIRAMKGTLQGRTDLIYKSEKFLEEPYRKIAENFQNASYLTQT</sequence>
<gene>
    <name evidence="1" type="ORF">A6V39_05815</name>
</gene>
<name>A0A1A9QF68_9MOLU</name>
<protein>
    <submittedName>
        <fullName evidence="1">Uncharacterized protein</fullName>
    </submittedName>
</protein>
<evidence type="ECO:0000313" key="1">
    <source>
        <dbReference type="EMBL" id="OAL10784.1"/>
    </source>
</evidence>
<dbReference type="EMBL" id="LWUJ01000008">
    <property type="protein sequence ID" value="OAL10784.1"/>
    <property type="molecule type" value="Genomic_DNA"/>
</dbReference>